<proteinExistence type="predicted"/>
<accession>A0ABY0DQK0</accession>
<feature type="chain" id="PRO_5045816875" evidence="1">
    <location>
        <begin position="23"/>
        <end position="144"/>
    </location>
</feature>
<keyword evidence="3" id="KW-1185">Reference proteome</keyword>
<sequence length="144" mass="15919">MKCWAGLLIVILLVFCPPANGAAVRITDDPGGRIGKYIYRYERLRASGQNVIIDGFCASACTIVLATIPTDRICVTSRAELAFHAAWDIGPRGRPVTNFGATRMVYLMYPSPVRRWIAQRGGLTPRTIFLRGNPLQAMYRSCPS</sequence>
<comment type="caution">
    <text evidence="2">The sequence shown here is derived from an EMBL/GenBank/DDBJ whole genome shotgun (WGS) entry which is preliminary data.</text>
</comment>
<name>A0ABY0DQK0_9BRAD</name>
<dbReference type="RefSeq" id="WP_128939448.1">
    <property type="nucleotide sequence ID" value="NZ_RDRA01000006.1"/>
</dbReference>
<protein>
    <submittedName>
        <fullName evidence="2">Uncharacterized protein</fullName>
    </submittedName>
</protein>
<organism evidence="2 3">
    <name type="scientific">Bradyrhizobium zhanjiangense</name>
    <dbReference type="NCBI Taxonomy" id="1325107"/>
    <lineage>
        <taxon>Bacteria</taxon>
        <taxon>Pseudomonadati</taxon>
        <taxon>Pseudomonadota</taxon>
        <taxon>Alphaproteobacteria</taxon>
        <taxon>Hyphomicrobiales</taxon>
        <taxon>Nitrobacteraceae</taxon>
        <taxon>Bradyrhizobium</taxon>
    </lineage>
</organism>
<reference evidence="2 3" key="1">
    <citation type="submission" date="2018-10" db="EMBL/GenBank/DDBJ databases">
        <title>Bradyrhizobium sp. nov., isolated from effective nodules of peanut in China.</title>
        <authorList>
            <person name="Li Y."/>
        </authorList>
    </citation>
    <scope>NUCLEOTIDE SEQUENCE [LARGE SCALE GENOMIC DNA]</scope>
    <source>
        <strain evidence="2 3">CCBAU 51781</strain>
    </source>
</reference>
<dbReference type="Proteomes" id="UP000289946">
    <property type="component" value="Unassembled WGS sequence"/>
</dbReference>
<evidence type="ECO:0000313" key="3">
    <source>
        <dbReference type="Proteomes" id="UP000289946"/>
    </source>
</evidence>
<keyword evidence="1" id="KW-0732">Signal</keyword>
<evidence type="ECO:0000313" key="2">
    <source>
        <dbReference type="EMBL" id="RXG96440.1"/>
    </source>
</evidence>
<dbReference type="EMBL" id="RDRA01000006">
    <property type="protein sequence ID" value="RXG96440.1"/>
    <property type="molecule type" value="Genomic_DNA"/>
</dbReference>
<gene>
    <name evidence="2" type="ORF">EAS62_12135</name>
</gene>
<evidence type="ECO:0000256" key="1">
    <source>
        <dbReference type="SAM" id="SignalP"/>
    </source>
</evidence>
<feature type="signal peptide" evidence="1">
    <location>
        <begin position="1"/>
        <end position="22"/>
    </location>
</feature>